<dbReference type="InterPro" id="IPR016032">
    <property type="entry name" value="Sig_transdc_resp-reg_C-effctor"/>
</dbReference>
<dbReference type="PRINTS" id="PR00364">
    <property type="entry name" value="DISEASERSIST"/>
</dbReference>
<dbReference type="GO" id="GO:0003677">
    <property type="term" value="F:DNA binding"/>
    <property type="evidence" value="ECO:0007669"/>
    <property type="project" value="UniProtKB-KW"/>
</dbReference>
<dbReference type="Proteomes" id="UP000093795">
    <property type="component" value="Unassembled WGS sequence"/>
</dbReference>
<dbReference type="InterPro" id="IPR000792">
    <property type="entry name" value="Tscrpt_reg_LuxR_C"/>
</dbReference>
<dbReference type="CDD" id="cd06170">
    <property type="entry name" value="LuxR_C_like"/>
    <property type="match status" value="1"/>
</dbReference>
<dbReference type="STRING" id="1790.A5645_06685"/>
<protein>
    <submittedName>
        <fullName evidence="6">Transcriptional regulator</fullName>
    </submittedName>
</protein>
<dbReference type="SUPFAM" id="SSF55073">
    <property type="entry name" value="Nucleotide cyclase"/>
    <property type="match status" value="1"/>
</dbReference>
<dbReference type="Gene3D" id="3.40.50.300">
    <property type="entry name" value="P-loop containing nucleotide triphosphate hydrolases"/>
    <property type="match status" value="1"/>
</dbReference>
<dbReference type="InterPro" id="IPR011990">
    <property type="entry name" value="TPR-like_helical_dom_sf"/>
</dbReference>
<dbReference type="GO" id="GO:0004016">
    <property type="term" value="F:adenylate cyclase activity"/>
    <property type="evidence" value="ECO:0007669"/>
    <property type="project" value="UniProtKB-ARBA"/>
</dbReference>
<dbReference type="Gene3D" id="1.10.10.10">
    <property type="entry name" value="Winged helix-like DNA-binding domain superfamily/Winged helix DNA-binding domain"/>
    <property type="match status" value="1"/>
</dbReference>
<organism evidence="6 7">
    <name type="scientific">Mycobacterium asiaticum</name>
    <dbReference type="NCBI Taxonomy" id="1790"/>
    <lineage>
        <taxon>Bacteria</taxon>
        <taxon>Bacillati</taxon>
        <taxon>Actinomycetota</taxon>
        <taxon>Actinomycetes</taxon>
        <taxon>Mycobacteriales</taxon>
        <taxon>Mycobacteriaceae</taxon>
        <taxon>Mycobacterium</taxon>
    </lineage>
</organism>
<dbReference type="PROSITE" id="PS00622">
    <property type="entry name" value="HTH_LUXR_1"/>
    <property type="match status" value="1"/>
</dbReference>
<dbReference type="PROSITE" id="PS50043">
    <property type="entry name" value="HTH_LUXR_2"/>
    <property type="match status" value="1"/>
</dbReference>
<dbReference type="InterPro" id="IPR001054">
    <property type="entry name" value="A/G_cyclase"/>
</dbReference>
<keyword evidence="3" id="KW-0804">Transcription</keyword>
<evidence type="ECO:0000256" key="2">
    <source>
        <dbReference type="ARBA" id="ARBA00023125"/>
    </source>
</evidence>
<dbReference type="CDD" id="cd07302">
    <property type="entry name" value="CHD"/>
    <property type="match status" value="1"/>
</dbReference>
<dbReference type="PRINTS" id="PR00038">
    <property type="entry name" value="HTHLUXR"/>
</dbReference>
<dbReference type="InterPro" id="IPR058852">
    <property type="entry name" value="HTH_77"/>
</dbReference>
<dbReference type="PANTHER" id="PTHR47691">
    <property type="entry name" value="REGULATOR-RELATED"/>
    <property type="match status" value="1"/>
</dbReference>
<evidence type="ECO:0000256" key="3">
    <source>
        <dbReference type="ARBA" id="ARBA00023163"/>
    </source>
</evidence>
<dbReference type="AlphaFoldDB" id="A0A1A3CYY9"/>
<dbReference type="Pfam" id="PF00196">
    <property type="entry name" value="GerE"/>
    <property type="match status" value="1"/>
</dbReference>
<evidence type="ECO:0000313" key="7">
    <source>
        <dbReference type="Proteomes" id="UP000093795"/>
    </source>
</evidence>
<dbReference type="GO" id="GO:0009190">
    <property type="term" value="P:cyclic nucleotide biosynthetic process"/>
    <property type="evidence" value="ECO:0007669"/>
    <property type="project" value="InterPro"/>
</dbReference>
<dbReference type="Gene3D" id="3.30.70.1230">
    <property type="entry name" value="Nucleotide cyclase"/>
    <property type="match status" value="2"/>
</dbReference>
<keyword evidence="2" id="KW-0238">DNA-binding</keyword>
<dbReference type="SUPFAM" id="SSF46894">
    <property type="entry name" value="C-terminal effector domain of the bipartite response regulators"/>
    <property type="match status" value="1"/>
</dbReference>
<dbReference type="Gene3D" id="1.25.40.10">
    <property type="entry name" value="Tetratricopeptide repeat domain"/>
    <property type="match status" value="1"/>
</dbReference>
<dbReference type="PROSITE" id="PS50125">
    <property type="entry name" value="GUANYLATE_CYCLASE_2"/>
    <property type="match status" value="1"/>
</dbReference>
<gene>
    <name evidence="6" type="ORF">A9X01_10410</name>
</gene>
<dbReference type="SUPFAM" id="SSF52540">
    <property type="entry name" value="P-loop containing nucleoside triphosphate hydrolases"/>
    <property type="match status" value="1"/>
</dbReference>
<evidence type="ECO:0000256" key="1">
    <source>
        <dbReference type="ARBA" id="ARBA00023015"/>
    </source>
</evidence>
<dbReference type="SMART" id="SM00421">
    <property type="entry name" value="HTH_LUXR"/>
    <property type="match status" value="1"/>
</dbReference>
<dbReference type="Pfam" id="PF00211">
    <property type="entry name" value="Guanylate_cyc"/>
    <property type="match status" value="1"/>
</dbReference>
<dbReference type="InterPro" id="IPR041664">
    <property type="entry name" value="AAA_16"/>
</dbReference>
<accession>A0A1A3CYY9</accession>
<dbReference type="InterPro" id="IPR036388">
    <property type="entry name" value="WH-like_DNA-bd_sf"/>
</dbReference>
<dbReference type="GO" id="GO:0035556">
    <property type="term" value="P:intracellular signal transduction"/>
    <property type="evidence" value="ECO:0007669"/>
    <property type="project" value="InterPro"/>
</dbReference>
<dbReference type="InterPro" id="IPR027417">
    <property type="entry name" value="P-loop_NTPase"/>
</dbReference>
<evidence type="ECO:0000259" key="4">
    <source>
        <dbReference type="PROSITE" id="PS50043"/>
    </source>
</evidence>
<name>A0A1A3CYY9_MYCAS</name>
<sequence>MSELPTGTVTLLLADIEGSTALWQNHPAEMTEAVARLDTTLAELVDAHHGVRPVEQGEGDSFVVAFARASDAACCALALQRAPLAPLRMRIGVHTGEIQLRDGANYMGPTINRAARVRDLAHGGQTVLTAATEQVVVDHLPDGAWLTELGTHQLRGLARPERIVQLCHPDLRVEFPPLRSSDSAAAQPLPIPLTSFVGRSAEIAELTRLVNEHRLVTLTGAGGVGKTRLAVELATHLTKGVGGPIHYVDLVPINDPALVEGAVAQALGLPDQPGRSVADTLVARIADNPTLIVLDNCEHVREAVTALVDSLLGRCPAVRILATSREPLRTAAEVNWQVPSLGMADDAIALFTDRARHVRPEFVITETNVDAVTEICRRLDGMPLAIELAAARMRALSAADIRDSLQDRFQLLTGGARTAVRRQQTLRASVDWSHSMLTEAESVLFRRLAVFAGGFDLDAAVSVCGGEGVQRYQVLDQLTLLVDKSLVQADNVADRARYRMLETIREYGLERLNESGDAAAVCRRHRDHYAVLATALDTPTRNDFRDRVARVESDLDNVRAAFAHCCDNAECEQALQLASLLQPLWQGRGRLREGLSWFNSVLNRADVDPAGVDPAIYARAIADKAVLDSFTAATDSVEQVHRALETARELGDPTLLARTLTACGCIANLEFDSAAGYFTEAIDLVRAIGDDWRLSQILGRQAYLAAMAGDPVASEDLGREGAEVAGALGDWLNEHWCRWSVGMSQMFRADLDGAVDTFRNVHADCKTDGNILGGMLCLISMGCALAYRGDVAAARDAGHAAVAAGAEIDAMLELAAATVLAVAAVAEGDAEAASAIGAKVWDHPAVHRGTVAASAVALCAHVEGDLAKAQQLADEAVTTLEGWHRLLALTVRAHIAADRGDNDQARRDALQALTTAIDNQARLGVPAALEVLARLAADAGSHAEAARLLGAADAQRARVGELRFPMYQPAYASACEQCRKALGDIEFQASYDTGAALSVDDAIGYALRRRGERKRPAIGWASLTPTELEVARLVSEGLANKDIAERMFISPRTVQAHLTHMYTKLGFTSRLQLARETARRSADA</sequence>
<dbReference type="Pfam" id="PF25872">
    <property type="entry name" value="HTH_77"/>
    <property type="match status" value="1"/>
</dbReference>
<keyword evidence="1" id="KW-0805">Transcription regulation</keyword>
<feature type="domain" description="Guanylate cyclase" evidence="5">
    <location>
        <begin position="10"/>
        <end position="118"/>
    </location>
</feature>
<dbReference type="Pfam" id="PF13191">
    <property type="entry name" value="AAA_16"/>
    <property type="match status" value="1"/>
</dbReference>
<evidence type="ECO:0000259" key="5">
    <source>
        <dbReference type="PROSITE" id="PS50125"/>
    </source>
</evidence>
<dbReference type="EMBL" id="LZKQ01000025">
    <property type="protein sequence ID" value="OBI91602.1"/>
    <property type="molecule type" value="Genomic_DNA"/>
</dbReference>
<dbReference type="SMART" id="SM00044">
    <property type="entry name" value="CYCc"/>
    <property type="match status" value="1"/>
</dbReference>
<dbReference type="InterPro" id="IPR029787">
    <property type="entry name" value="Nucleotide_cyclase"/>
</dbReference>
<dbReference type="SUPFAM" id="SSF48452">
    <property type="entry name" value="TPR-like"/>
    <property type="match status" value="1"/>
</dbReference>
<evidence type="ECO:0000313" key="6">
    <source>
        <dbReference type="EMBL" id="OBI91602.1"/>
    </source>
</evidence>
<dbReference type="PANTHER" id="PTHR47691:SF3">
    <property type="entry name" value="HTH-TYPE TRANSCRIPTIONAL REGULATOR RV0890C-RELATED"/>
    <property type="match status" value="1"/>
</dbReference>
<comment type="caution">
    <text evidence="6">The sequence shown here is derived from an EMBL/GenBank/DDBJ whole genome shotgun (WGS) entry which is preliminary data.</text>
</comment>
<reference evidence="6 7" key="1">
    <citation type="submission" date="2016-06" db="EMBL/GenBank/DDBJ databases">
        <authorList>
            <person name="Kjaerup R.B."/>
            <person name="Dalgaard T.S."/>
            <person name="Juul-Madsen H.R."/>
        </authorList>
    </citation>
    <scope>NUCLEOTIDE SEQUENCE [LARGE SCALE GENOMIC DNA]</scope>
    <source>
        <strain evidence="6 7">1081914.2</strain>
    </source>
</reference>
<dbReference type="GO" id="GO:0006355">
    <property type="term" value="P:regulation of DNA-templated transcription"/>
    <property type="evidence" value="ECO:0007669"/>
    <property type="project" value="InterPro"/>
</dbReference>
<proteinExistence type="predicted"/>
<feature type="domain" description="HTH luxR-type" evidence="4">
    <location>
        <begin position="1016"/>
        <end position="1081"/>
    </location>
</feature>
<dbReference type="FunFam" id="1.10.10.10:FF:000553">
    <property type="entry name" value="Transcriptional regulator, LuxR family"/>
    <property type="match status" value="1"/>
</dbReference>